<dbReference type="EMBL" id="CP021455">
    <property type="protein sequence ID" value="ARU04635.1"/>
    <property type="molecule type" value="Genomic_DNA"/>
</dbReference>
<evidence type="ECO:0000256" key="1">
    <source>
        <dbReference type="SAM" id="MobiDB-lite"/>
    </source>
</evidence>
<feature type="compositionally biased region" description="Basic and acidic residues" evidence="1">
    <location>
        <begin position="56"/>
        <end position="70"/>
    </location>
</feature>
<proteinExistence type="predicted"/>
<dbReference type="Proteomes" id="UP000196138">
    <property type="component" value="Chromosome"/>
</dbReference>
<evidence type="ECO:0000313" key="3">
    <source>
        <dbReference type="EMBL" id="ARU04635.1"/>
    </source>
</evidence>
<reference evidence="3 4" key="1">
    <citation type="submission" date="2017-05" db="EMBL/GenBank/DDBJ databases">
        <authorList>
            <person name="Song R."/>
            <person name="Chenine A.L."/>
            <person name="Ruprecht R.M."/>
        </authorList>
    </citation>
    <scope>NUCLEOTIDE SEQUENCE [LARGE SCALE GENOMIC DNA]</scope>
    <source>
        <strain evidence="3 4">DSM 26136</strain>
    </source>
</reference>
<feature type="region of interest" description="Disordered" evidence="1">
    <location>
        <begin position="33"/>
        <end position="82"/>
    </location>
</feature>
<gene>
    <name evidence="3" type="ORF">CCO03_08090</name>
</gene>
<accession>A0A1Y0ELV5</accession>
<feature type="compositionally biased region" description="Polar residues" evidence="1">
    <location>
        <begin position="38"/>
        <end position="54"/>
    </location>
</feature>
<dbReference type="KEGG" id="cser:CCO03_08090"/>
<dbReference type="RefSeq" id="WP_087279601.1">
    <property type="nucleotide sequence ID" value="NZ_CP021455.1"/>
</dbReference>
<dbReference type="OrthoDB" id="8913726at2"/>
<organism evidence="3 4">
    <name type="scientific">Comamonas serinivorans</name>
    <dbReference type="NCBI Taxonomy" id="1082851"/>
    <lineage>
        <taxon>Bacteria</taxon>
        <taxon>Pseudomonadati</taxon>
        <taxon>Pseudomonadota</taxon>
        <taxon>Betaproteobacteria</taxon>
        <taxon>Burkholderiales</taxon>
        <taxon>Comamonadaceae</taxon>
        <taxon>Comamonas</taxon>
    </lineage>
</organism>
<feature type="chain" id="PRO_5011011718" evidence="2">
    <location>
        <begin position="33"/>
        <end position="82"/>
    </location>
</feature>
<dbReference type="AlphaFoldDB" id="A0A1Y0ELV5"/>
<keyword evidence="2" id="KW-0732">Signal</keyword>
<evidence type="ECO:0000313" key="4">
    <source>
        <dbReference type="Proteomes" id="UP000196138"/>
    </source>
</evidence>
<keyword evidence="4" id="KW-1185">Reference proteome</keyword>
<evidence type="ECO:0000256" key="2">
    <source>
        <dbReference type="SAM" id="SignalP"/>
    </source>
</evidence>
<sequence length="82" mass="8712">MIHHLVVHHRAWAGSLLVAACLSLALATPAEAKKKTSKQSSAVTVKQGKSTGSGETRAERDRRLTRECRGRPNAGACLGYAS</sequence>
<name>A0A1Y0ELV5_9BURK</name>
<feature type="signal peptide" evidence="2">
    <location>
        <begin position="1"/>
        <end position="32"/>
    </location>
</feature>
<protein>
    <submittedName>
        <fullName evidence="3">Uncharacterized protein</fullName>
    </submittedName>
</protein>